<sequence>MPQPLPFPSKESSVCEQCAYIFRGKCLIYTADDENAWPLPVHHQTLESFKAAVKSGCVLCHRLRNEVHRKGRGELCTLERATVFSRYALRKFQDDDRADYWLTLIVLRPGSRPEGDGFSVEHGYDGPTQYSEHEPSTMSETALDQVLKWNGECCSHHTVCNSHRDPSYLPTRVLDISGNLNDDIKLKVTENHMKQIEDNKSEHEYATLSHCWGQDPIITLRQQNIDQFQDSIAMTALPLVFQQAIHVARKLGFVYLWIDSLCIIQDSEEDWRHESAFMGTVYSNSVLNIMATDSKDGTQGLFRERSPLDLQHCIVRAEWTGTAPQSFYIYDWMSWDDLIGRAPLNGRGWERILSPRVLHFSHNQLAWECHEKDACEMYPDGMPTIFVNFDTQAKIMASESYLKWVNSWRQMHFNPTIDVEYAIWARLVHLYSQTRATKASDKLIAISGLAERMRGIMKNDQKYLAVAPNAIGSRILRWRRPYRAPSWSWSSLEAEVYMPMEESAVPLSTYIAIEEASVTPRSSLSDTGDVVDGHIRLRGSLMRAELVSSSEEGSRSKMDLRVDGMKTDSAISLDEVRLDDSYSVVYLPVAGEHDPDGDSQAVIGIRALLLVPVKGKPQGWYSRFGFADTWHDREDPEPINHLIRIMEDRTFNDESLCLEGVPRTIMLI</sequence>
<protein>
    <recommendedName>
        <fullName evidence="1">Heterokaryon incompatibility domain-containing protein</fullName>
    </recommendedName>
</protein>
<dbReference type="OrthoDB" id="5362512at2759"/>
<evidence type="ECO:0000313" key="2">
    <source>
        <dbReference type="EMBL" id="CAG9980932.1"/>
    </source>
</evidence>
<gene>
    <name evidence="2" type="ORF">CBYS24578_00018471</name>
</gene>
<dbReference type="Proteomes" id="UP000754883">
    <property type="component" value="Unassembled WGS sequence"/>
</dbReference>
<comment type="caution">
    <text evidence="2">The sequence shown here is derived from an EMBL/GenBank/DDBJ whole genome shotgun (WGS) entry which is preliminary data.</text>
</comment>
<keyword evidence="3" id="KW-1185">Reference proteome</keyword>
<accession>A0A9N9U3Y0</accession>
<dbReference type="InterPro" id="IPR010730">
    <property type="entry name" value="HET"/>
</dbReference>
<evidence type="ECO:0000259" key="1">
    <source>
        <dbReference type="Pfam" id="PF06985"/>
    </source>
</evidence>
<reference evidence="2" key="1">
    <citation type="submission" date="2021-10" db="EMBL/GenBank/DDBJ databases">
        <authorList>
            <person name="Piombo E."/>
        </authorList>
    </citation>
    <scope>NUCLEOTIDE SEQUENCE</scope>
</reference>
<dbReference type="AlphaFoldDB" id="A0A9N9U3Y0"/>
<name>A0A9N9U3Y0_9HYPO</name>
<dbReference type="Pfam" id="PF06985">
    <property type="entry name" value="HET"/>
    <property type="match status" value="1"/>
</dbReference>
<feature type="domain" description="Heterokaryon incompatibility" evidence="1">
    <location>
        <begin position="205"/>
        <end position="349"/>
    </location>
</feature>
<dbReference type="EMBL" id="CABFNO020001320">
    <property type="protein sequence ID" value="CAG9980932.1"/>
    <property type="molecule type" value="Genomic_DNA"/>
</dbReference>
<dbReference type="PANTHER" id="PTHR33112:SF10">
    <property type="entry name" value="TOL"/>
    <property type="match status" value="1"/>
</dbReference>
<proteinExistence type="predicted"/>
<evidence type="ECO:0000313" key="3">
    <source>
        <dbReference type="Proteomes" id="UP000754883"/>
    </source>
</evidence>
<organism evidence="2 3">
    <name type="scientific">Clonostachys byssicola</name>
    <dbReference type="NCBI Taxonomy" id="160290"/>
    <lineage>
        <taxon>Eukaryota</taxon>
        <taxon>Fungi</taxon>
        <taxon>Dikarya</taxon>
        <taxon>Ascomycota</taxon>
        <taxon>Pezizomycotina</taxon>
        <taxon>Sordariomycetes</taxon>
        <taxon>Hypocreomycetidae</taxon>
        <taxon>Hypocreales</taxon>
        <taxon>Bionectriaceae</taxon>
        <taxon>Clonostachys</taxon>
    </lineage>
</organism>
<dbReference type="PANTHER" id="PTHR33112">
    <property type="entry name" value="DOMAIN PROTEIN, PUTATIVE-RELATED"/>
    <property type="match status" value="1"/>
</dbReference>